<dbReference type="Gene3D" id="1.10.10.10">
    <property type="entry name" value="Winged helix-like DNA-binding domain superfamily/Winged helix DNA-binding domain"/>
    <property type="match status" value="1"/>
</dbReference>
<evidence type="ECO:0000313" key="2">
    <source>
        <dbReference type="EMBL" id="ANZ37515.1"/>
    </source>
</evidence>
<dbReference type="Proteomes" id="UP000093053">
    <property type="component" value="Chromosome"/>
</dbReference>
<feature type="compositionally biased region" description="Polar residues" evidence="1">
    <location>
        <begin position="10"/>
        <end position="20"/>
    </location>
</feature>
<organism evidence="2 3">
    <name type="scientific">Lentzea guizhouensis</name>
    <dbReference type="NCBI Taxonomy" id="1586287"/>
    <lineage>
        <taxon>Bacteria</taxon>
        <taxon>Bacillati</taxon>
        <taxon>Actinomycetota</taxon>
        <taxon>Actinomycetes</taxon>
        <taxon>Pseudonocardiales</taxon>
        <taxon>Pseudonocardiaceae</taxon>
        <taxon>Lentzea</taxon>
    </lineage>
</organism>
<name>A0A1B2HIG8_9PSEU</name>
<dbReference type="PANTHER" id="PTHR47691">
    <property type="entry name" value="REGULATOR-RELATED"/>
    <property type="match status" value="1"/>
</dbReference>
<dbReference type="SUPFAM" id="SSF52540">
    <property type="entry name" value="P-loop containing nucleoside triphosphate hydrolases"/>
    <property type="match status" value="1"/>
</dbReference>
<dbReference type="RefSeq" id="WP_065915903.1">
    <property type="nucleotide sequence ID" value="NZ_CP016793.1"/>
</dbReference>
<accession>A0A1B2HIG8</accession>
<dbReference type="InterPro" id="IPR027417">
    <property type="entry name" value="P-loop_NTPase"/>
</dbReference>
<dbReference type="PRINTS" id="PR00364">
    <property type="entry name" value="DISEASERSIST"/>
</dbReference>
<dbReference type="AlphaFoldDB" id="A0A1B2HIG8"/>
<dbReference type="PANTHER" id="PTHR47691:SF3">
    <property type="entry name" value="HTH-TYPE TRANSCRIPTIONAL REGULATOR RV0890C-RELATED"/>
    <property type="match status" value="1"/>
</dbReference>
<sequence>MSEAPRTANDIGQNHGNTVQAGTVGHISIGGAPDTLPVPRQLPRVVPAFTGRTEHLAALDELLVGRRTIAAVVGAAGIGKTALVVRWAHRVQDRFPDGTLHVDLRGYGPGEPASPSDVLAGFLGALGIYPERVPLQFDDRVAMYRSEVAGKRVLVVLDNAKDVAQVRPLVPGEPGCAVVVTSRADLKGLVVNDGAQRIQLQLFHEHEAVDLVVAVLGRRAQPGAVAELVRACARLPLAIRVAAGRIATHHDLTITELVQELAVEHRRWDALSIRSDENGAVRTVFDWSYRKLPADQQLMFRRLGLHPTPEISAHAAAALFGADLPQVRALLEDLADQHMIEIADRDRYTCHDLLRAYAADLAQEDDDWEQAHRRMIEWYAHHARNAYRMVHPIRMVLHDRFSLVNDGQPKLVFAGRSKPSRGARSSPATRSPPCVRRRATAITWPPCSWGTSPPACWSWSATGTVRGRCVCAASLPPVRSVTGWPSVGCCTASASCTDGSNAGTGRPASSTWR</sequence>
<keyword evidence="3" id="KW-1185">Reference proteome</keyword>
<reference evidence="2 3" key="1">
    <citation type="submission" date="2016-07" db="EMBL/GenBank/DDBJ databases">
        <title>Complete genome sequence of the Lentzea guizhouensis DHS C013.</title>
        <authorList>
            <person name="Cao C."/>
        </authorList>
    </citation>
    <scope>NUCLEOTIDE SEQUENCE [LARGE SCALE GENOMIC DNA]</scope>
    <source>
        <strain evidence="2 3">DHS C013</strain>
    </source>
</reference>
<dbReference type="STRING" id="1586287.BBK82_17105"/>
<evidence type="ECO:0008006" key="4">
    <source>
        <dbReference type="Google" id="ProtNLM"/>
    </source>
</evidence>
<evidence type="ECO:0000313" key="3">
    <source>
        <dbReference type="Proteomes" id="UP000093053"/>
    </source>
</evidence>
<evidence type="ECO:0000256" key="1">
    <source>
        <dbReference type="SAM" id="MobiDB-lite"/>
    </source>
</evidence>
<dbReference type="EMBL" id="CP016793">
    <property type="protein sequence ID" value="ANZ37515.1"/>
    <property type="molecule type" value="Genomic_DNA"/>
</dbReference>
<dbReference type="KEGG" id="led:BBK82_17105"/>
<dbReference type="Gene3D" id="3.40.50.300">
    <property type="entry name" value="P-loop containing nucleotide triphosphate hydrolases"/>
    <property type="match status" value="1"/>
</dbReference>
<gene>
    <name evidence="2" type="ORF">BBK82_17105</name>
</gene>
<feature type="region of interest" description="Disordered" evidence="1">
    <location>
        <begin position="1"/>
        <end position="20"/>
    </location>
</feature>
<feature type="region of interest" description="Disordered" evidence="1">
    <location>
        <begin position="414"/>
        <end position="433"/>
    </location>
</feature>
<dbReference type="InterPro" id="IPR036388">
    <property type="entry name" value="WH-like_DNA-bd_sf"/>
</dbReference>
<protein>
    <recommendedName>
        <fullName evidence="4">NB-ARC domain-containing protein</fullName>
    </recommendedName>
</protein>
<proteinExistence type="predicted"/>